<organism evidence="5 6">
    <name type="scientific">Candidatus Komeilibacteria bacterium RIFCSPLOWO2_02_FULL_48_11</name>
    <dbReference type="NCBI Taxonomy" id="1798553"/>
    <lineage>
        <taxon>Bacteria</taxon>
        <taxon>Candidatus Komeiliibacteriota</taxon>
    </lineage>
</organism>
<keyword evidence="3" id="KW-0067">ATP-binding</keyword>
<dbReference type="InterPro" id="IPR037257">
    <property type="entry name" value="T2SS_E_N_sf"/>
</dbReference>
<dbReference type="SUPFAM" id="SSF160246">
    <property type="entry name" value="EspE N-terminal domain-like"/>
    <property type="match status" value="1"/>
</dbReference>
<comment type="caution">
    <text evidence="5">The sequence shown here is derived from an EMBL/GenBank/DDBJ whole genome shotgun (WGS) entry which is preliminary data.</text>
</comment>
<keyword evidence="2" id="KW-0547">Nucleotide-binding</keyword>
<feature type="domain" description="AAA+ ATPase" evidence="4">
    <location>
        <begin position="316"/>
        <end position="437"/>
    </location>
</feature>
<comment type="similarity">
    <text evidence="1">Belongs to the GSP E family.</text>
</comment>
<gene>
    <name evidence="5" type="ORF">A3H70_05080</name>
</gene>
<dbReference type="STRING" id="1798553.A3H70_05080"/>
<sequence length="585" mass="64837">MLSDKKIKAILLANKILEPADVEKYSAQAEEKGATLEKFLLTSNLISEDILYNAAAAFYNLPFVNLKNTAIDKEVLFLIPEPVASKYEILAFAKDGQSLSLALTDPDDVQTIEFIKRKAQLPLKLFITTPGAINDSVKQYHQNLEDELSSIRTKTGGKLAAEVSKEETKNGSKLQDLAKDLPVIRVVDTLLEYAIFEGASDIHIESLEKTVLIRYRVDGILRDVMDLPKSLQDGLVARIKILSNLKIDEHRLPQDGRFKIENKDYKISFRVSIIPVYDGEKVVMRLLDEGKKILTLEQLGLQPKVLDSVKADLSKPNGIILVTGPTGSGKTTTLYTMMDILNKPGVNISTIEDPIEYRMPRINQSQVNPKIGFTFAMGLRALLRQDPNIIMVGEIRDRETAGIAVNAAMTGHLVLSTLHTNDAPTALPRLLDMGIEPFLVSSTTNMIMAQRLVRKICQNCITSYTIKKEEAAQIEKDHGINIAEISQAMSQAKAVSKTEDFSSILFFKGKGCNKCGRNGYKGRIGIYEVLPMTEEIKNLVNTRADSNAIRAKARGQGMITMLEDGFLKAKAGVTTIEEILRVTKE</sequence>
<dbReference type="Gene3D" id="3.30.300.160">
    <property type="entry name" value="Type II secretion system, protein E, N-terminal domain"/>
    <property type="match status" value="1"/>
</dbReference>
<evidence type="ECO:0000259" key="4">
    <source>
        <dbReference type="SMART" id="SM00382"/>
    </source>
</evidence>
<dbReference type="InterPro" id="IPR003593">
    <property type="entry name" value="AAA+_ATPase"/>
</dbReference>
<name>A0A1G2BQ58_9BACT</name>
<dbReference type="GO" id="GO:0016887">
    <property type="term" value="F:ATP hydrolysis activity"/>
    <property type="evidence" value="ECO:0007669"/>
    <property type="project" value="TreeGrafter"/>
</dbReference>
<dbReference type="InterPro" id="IPR001482">
    <property type="entry name" value="T2SS/T4SS_dom"/>
</dbReference>
<dbReference type="GO" id="GO:0005886">
    <property type="term" value="C:plasma membrane"/>
    <property type="evidence" value="ECO:0007669"/>
    <property type="project" value="TreeGrafter"/>
</dbReference>
<protein>
    <recommendedName>
        <fullName evidence="4">AAA+ ATPase domain-containing protein</fullName>
    </recommendedName>
</protein>
<dbReference type="InterPro" id="IPR027417">
    <property type="entry name" value="P-loop_NTPase"/>
</dbReference>
<dbReference type="Pfam" id="PF00437">
    <property type="entry name" value="T2SSE"/>
    <property type="match status" value="1"/>
</dbReference>
<dbReference type="CDD" id="cd01129">
    <property type="entry name" value="PulE-GspE-like"/>
    <property type="match status" value="1"/>
</dbReference>
<dbReference type="GO" id="GO:0005524">
    <property type="term" value="F:ATP binding"/>
    <property type="evidence" value="ECO:0007669"/>
    <property type="project" value="UniProtKB-KW"/>
</dbReference>
<dbReference type="PANTHER" id="PTHR30258:SF3">
    <property type="entry name" value="SLL1921 PROTEIN"/>
    <property type="match status" value="1"/>
</dbReference>
<proteinExistence type="inferred from homology"/>
<dbReference type="Pfam" id="PF05157">
    <property type="entry name" value="MshEN"/>
    <property type="match status" value="1"/>
</dbReference>
<evidence type="ECO:0000256" key="1">
    <source>
        <dbReference type="ARBA" id="ARBA00006611"/>
    </source>
</evidence>
<dbReference type="Proteomes" id="UP000178109">
    <property type="component" value="Unassembled WGS sequence"/>
</dbReference>
<dbReference type="InterPro" id="IPR007831">
    <property type="entry name" value="T2SS_GspE_N"/>
</dbReference>
<accession>A0A1G2BQ58</accession>
<reference evidence="5 6" key="1">
    <citation type="journal article" date="2016" name="Nat. Commun.">
        <title>Thousands of microbial genomes shed light on interconnected biogeochemical processes in an aquifer system.</title>
        <authorList>
            <person name="Anantharaman K."/>
            <person name="Brown C.T."/>
            <person name="Hug L.A."/>
            <person name="Sharon I."/>
            <person name="Castelle C.J."/>
            <person name="Probst A.J."/>
            <person name="Thomas B.C."/>
            <person name="Singh A."/>
            <person name="Wilkins M.J."/>
            <person name="Karaoz U."/>
            <person name="Brodie E.L."/>
            <person name="Williams K.H."/>
            <person name="Hubbard S.S."/>
            <person name="Banfield J.F."/>
        </authorList>
    </citation>
    <scope>NUCLEOTIDE SEQUENCE [LARGE SCALE GENOMIC DNA]</scope>
</reference>
<evidence type="ECO:0000256" key="2">
    <source>
        <dbReference type="ARBA" id="ARBA00022741"/>
    </source>
</evidence>
<evidence type="ECO:0000256" key="3">
    <source>
        <dbReference type="ARBA" id="ARBA00022840"/>
    </source>
</evidence>
<evidence type="ECO:0000313" key="5">
    <source>
        <dbReference type="EMBL" id="OGY91238.1"/>
    </source>
</evidence>
<dbReference type="PANTHER" id="PTHR30258">
    <property type="entry name" value="TYPE II SECRETION SYSTEM PROTEIN GSPE-RELATED"/>
    <property type="match status" value="1"/>
</dbReference>
<dbReference type="Gene3D" id="3.40.50.300">
    <property type="entry name" value="P-loop containing nucleotide triphosphate hydrolases"/>
    <property type="match status" value="1"/>
</dbReference>
<dbReference type="FunFam" id="3.40.50.300:FF:000398">
    <property type="entry name" value="Type IV pilus assembly ATPase PilB"/>
    <property type="match status" value="1"/>
</dbReference>
<dbReference type="AlphaFoldDB" id="A0A1G2BQ58"/>
<dbReference type="SUPFAM" id="SSF52540">
    <property type="entry name" value="P-loop containing nucleoside triphosphate hydrolases"/>
    <property type="match status" value="1"/>
</dbReference>
<dbReference type="EMBL" id="MHKO01000050">
    <property type="protein sequence ID" value="OGY91238.1"/>
    <property type="molecule type" value="Genomic_DNA"/>
</dbReference>
<dbReference type="SMART" id="SM00382">
    <property type="entry name" value="AAA"/>
    <property type="match status" value="1"/>
</dbReference>
<evidence type="ECO:0000313" key="6">
    <source>
        <dbReference type="Proteomes" id="UP000178109"/>
    </source>
</evidence>
<dbReference type="Gene3D" id="3.30.450.90">
    <property type="match status" value="1"/>
</dbReference>